<evidence type="ECO:0000313" key="3">
    <source>
        <dbReference type="Proteomes" id="UP001292094"/>
    </source>
</evidence>
<keyword evidence="3" id="KW-1185">Reference proteome</keyword>
<feature type="compositionally biased region" description="Low complexity" evidence="1">
    <location>
        <begin position="63"/>
        <end position="78"/>
    </location>
</feature>
<gene>
    <name evidence="2" type="ORF">Pmani_029725</name>
</gene>
<comment type="caution">
    <text evidence="2">The sequence shown here is derived from an EMBL/GenBank/DDBJ whole genome shotgun (WGS) entry which is preliminary data.</text>
</comment>
<sequence>MCSEARRVSPTSTLPPAIPSLSRPKIELVRVSSSERAKIPVNPVQLSLVYHHVRSATFVPLGNNNNHNNNNNNNNNPNKKSPLLSPSDALYPPPLPCSPLPPPPPPPPLPHHYYPPPTLVMGALEVTPSRPRPCVVSGSKSCEELHRVSVKGLPPPPPPPPPPASSSEGCLVTLLLTPKQAASPGSGCKYRVWRGFSRSVRDMSITRAAPPRPAISLATMDRLLPRPPPHHQHQQQHHHNKASTLPYSAASGPRPAARRHRGLMALLRRLSPRLRRSPSPDPPWVQVEPRPPHRTSIASDHSFDAALNSRYPDLATHNNAHTPTAVVAGGGGGGGGGGKGGGESGRTSKSGGLSGLLSSFRPNKSRSQQTTTSTSTSPRPNGHTPHQ</sequence>
<name>A0AAE1NYZ0_9EUCA</name>
<evidence type="ECO:0000256" key="1">
    <source>
        <dbReference type="SAM" id="MobiDB-lite"/>
    </source>
</evidence>
<dbReference type="Proteomes" id="UP001292094">
    <property type="component" value="Unassembled WGS sequence"/>
</dbReference>
<protein>
    <submittedName>
        <fullName evidence="2">Uncharacterized protein</fullName>
    </submittedName>
</protein>
<feature type="non-terminal residue" evidence="2">
    <location>
        <position position="1"/>
    </location>
</feature>
<feature type="compositionally biased region" description="Gly residues" evidence="1">
    <location>
        <begin position="328"/>
        <end position="344"/>
    </location>
</feature>
<dbReference type="AlphaFoldDB" id="A0AAE1NYZ0"/>
<organism evidence="2 3">
    <name type="scientific">Petrolisthes manimaculis</name>
    <dbReference type="NCBI Taxonomy" id="1843537"/>
    <lineage>
        <taxon>Eukaryota</taxon>
        <taxon>Metazoa</taxon>
        <taxon>Ecdysozoa</taxon>
        <taxon>Arthropoda</taxon>
        <taxon>Crustacea</taxon>
        <taxon>Multicrustacea</taxon>
        <taxon>Malacostraca</taxon>
        <taxon>Eumalacostraca</taxon>
        <taxon>Eucarida</taxon>
        <taxon>Decapoda</taxon>
        <taxon>Pleocyemata</taxon>
        <taxon>Anomura</taxon>
        <taxon>Galatheoidea</taxon>
        <taxon>Porcellanidae</taxon>
        <taxon>Petrolisthes</taxon>
    </lineage>
</organism>
<feature type="region of interest" description="Disordered" evidence="1">
    <location>
        <begin position="314"/>
        <end position="387"/>
    </location>
</feature>
<feature type="region of interest" description="Disordered" evidence="1">
    <location>
        <begin position="270"/>
        <end position="298"/>
    </location>
</feature>
<proteinExistence type="predicted"/>
<evidence type="ECO:0000313" key="2">
    <source>
        <dbReference type="EMBL" id="KAK4297867.1"/>
    </source>
</evidence>
<feature type="region of interest" description="Disordered" evidence="1">
    <location>
        <begin position="222"/>
        <end position="257"/>
    </location>
</feature>
<feature type="compositionally biased region" description="Basic residues" evidence="1">
    <location>
        <begin position="228"/>
        <end position="241"/>
    </location>
</feature>
<dbReference type="EMBL" id="JAWZYT010003551">
    <property type="protein sequence ID" value="KAK4297867.1"/>
    <property type="molecule type" value="Genomic_DNA"/>
</dbReference>
<feature type="compositionally biased region" description="Pro residues" evidence="1">
    <location>
        <begin position="91"/>
        <end position="103"/>
    </location>
</feature>
<feature type="region of interest" description="Disordered" evidence="1">
    <location>
        <begin position="1"/>
        <end position="20"/>
    </location>
</feature>
<accession>A0AAE1NYZ0</accession>
<feature type="region of interest" description="Disordered" evidence="1">
    <location>
        <begin position="60"/>
        <end position="103"/>
    </location>
</feature>
<feature type="compositionally biased region" description="Low complexity" evidence="1">
    <location>
        <begin position="345"/>
        <end position="380"/>
    </location>
</feature>
<reference evidence="2" key="1">
    <citation type="submission" date="2023-11" db="EMBL/GenBank/DDBJ databases">
        <title>Genome assemblies of two species of porcelain crab, Petrolisthes cinctipes and Petrolisthes manimaculis (Anomura: Porcellanidae).</title>
        <authorList>
            <person name="Angst P."/>
        </authorList>
    </citation>
    <scope>NUCLEOTIDE SEQUENCE</scope>
    <source>
        <strain evidence="2">PB745_02</strain>
        <tissue evidence="2">Gill</tissue>
    </source>
</reference>